<dbReference type="Pfam" id="PF01381">
    <property type="entry name" value="HTH_3"/>
    <property type="match status" value="1"/>
</dbReference>
<accession>A0ABX1XII7</accession>
<gene>
    <name evidence="3" type="ORF">GC096_30430</name>
</gene>
<keyword evidence="4" id="KW-1185">Reference proteome</keyword>
<dbReference type="PANTHER" id="PTHR46558">
    <property type="entry name" value="TRACRIPTIONAL REGULATORY PROTEIN-RELATED-RELATED"/>
    <property type="match status" value="1"/>
</dbReference>
<evidence type="ECO:0000256" key="1">
    <source>
        <dbReference type="ARBA" id="ARBA00023125"/>
    </source>
</evidence>
<dbReference type="InterPro" id="IPR001387">
    <property type="entry name" value="Cro/C1-type_HTH"/>
</dbReference>
<keyword evidence="1" id="KW-0238">DNA-binding</keyword>
<dbReference type="EMBL" id="WHNY01000075">
    <property type="protein sequence ID" value="NOU68347.1"/>
    <property type="molecule type" value="Genomic_DNA"/>
</dbReference>
<comment type="caution">
    <text evidence="3">The sequence shown here is derived from an EMBL/GenBank/DDBJ whole genome shotgun (WGS) entry which is preliminary data.</text>
</comment>
<protein>
    <submittedName>
        <fullName evidence="3">Helix-turn-helix domain-containing protein</fullName>
    </submittedName>
</protein>
<dbReference type="CDD" id="cd00093">
    <property type="entry name" value="HTH_XRE"/>
    <property type="match status" value="1"/>
</dbReference>
<dbReference type="InterPro" id="IPR010982">
    <property type="entry name" value="Lambda_DNA-bd_dom_sf"/>
</dbReference>
<dbReference type="Gene3D" id="1.10.260.40">
    <property type="entry name" value="lambda repressor-like DNA-binding domains"/>
    <property type="match status" value="1"/>
</dbReference>
<dbReference type="PROSITE" id="PS50943">
    <property type="entry name" value="HTH_CROC1"/>
    <property type="match status" value="1"/>
</dbReference>
<reference evidence="3 4" key="1">
    <citation type="submission" date="2019-10" db="EMBL/GenBank/DDBJ databases">
        <title>Description of Paenibacillus humi sp. nov.</title>
        <authorList>
            <person name="Carlier A."/>
            <person name="Qi S."/>
        </authorList>
    </citation>
    <scope>NUCLEOTIDE SEQUENCE [LARGE SCALE GENOMIC DNA]</scope>
    <source>
        <strain evidence="3 4">LMG 31461</strain>
    </source>
</reference>
<dbReference type="SUPFAM" id="SSF47413">
    <property type="entry name" value="lambda repressor-like DNA-binding domains"/>
    <property type="match status" value="1"/>
</dbReference>
<evidence type="ECO:0000313" key="3">
    <source>
        <dbReference type="EMBL" id="NOU68347.1"/>
    </source>
</evidence>
<dbReference type="Proteomes" id="UP000653578">
    <property type="component" value="Unassembled WGS sequence"/>
</dbReference>
<organism evidence="3 4">
    <name type="scientific">Paenibacillus plantarum</name>
    <dbReference type="NCBI Taxonomy" id="2654975"/>
    <lineage>
        <taxon>Bacteria</taxon>
        <taxon>Bacillati</taxon>
        <taxon>Bacillota</taxon>
        <taxon>Bacilli</taxon>
        <taxon>Bacillales</taxon>
        <taxon>Paenibacillaceae</taxon>
        <taxon>Paenibacillus</taxon>
    </lineage>
</organism>
<dbReference type="SMART" id="SM00530">
    <property type="entry name" value="HTH_XRE"/>
    <property type="match status" value="1"/>
</dbReference>
<sequence length="117" mass="12965">MSVLGSRIKYLREKLDISQKRLADALGITNIQVSRYETGDRKPDPDTIKKIAEFFDVSSDFLLGVTSDQVDSNETNSSIGRAFFGGADQYTEDELEIARAAAQAAVEAYRKGLNKKK</sequence>
<dbReference type="RefSeq" id="WP_171635617.1">
    <property type="nucleotide sequence ID" value="NZ_WHNY01000075.1"/>
</dbReference>
<evidence type="ECO:0000313" key="4">
    <source>
        <dbReference type="Proteomes" id="UP000653578"/>
    </source>
</evidence>
<evidence type="ECO:0000259" key="2">
    <source>
        <dbReference type="PROSITE" id="PS50943"/>
    </source>
</evidence>
<proteinExistence type="predicted"/>
<name>A0ABX1XII7_9BACL</name>
<feature type="domain" description="HTH cro/C1-type" evidence="2">
    <location>
        <begin position="8"/>
        <end position="62"/>
    </location>
</feature>
<dbReference type="PANTHER" id="PTHR46558:SF11">
    <property type="entry name" value="HTH-TYPE TRANSCRIPTIONAL REGULATOR XRE"/>
    <property type="match status" value="1"/>
</dbReference>